<dbReference type="EC" id="2.5.1.47" evidence="3"/>
<dbReference type="InterPro" id="IPR050214">
    <property type="entry name" value="Cys_Synth/Cystath_Beta-Synth"/>
</dbReference>
<dbReference type="Pfam" id="PF00291">
    <property type="entry name" value="PALP"/>
    <property type="match status" value="1"/>
</dbReference>
<comment type="similarity">
    <text evidence="2">Belongs to the cysteine synthase/cystathionine beta-synthase family.</text>
</comment>
<proteinExistence type="inferred from homology"/>
<comment type="catalytic activity">
    <reaction evidence="8">
        <text>O-acetyl-L-serine + hydrogen sulfide = L-cysteine + acetate</text>
        <dbReference type="Rhea" id="RHEA:14829"/>
        <dbReference type="ChEBI" id="CHEBI:29919"/>
        <dbReference type="ChEBI" id="CHEBI:30089"/>
        <dbReference type="ChEBI" id="CHEBI:35235"/>
        <dbReference type="ChEBI" id="CHEBI:58340"/>
        <dbReference type="EC" id="2.5.1.47"/>
    </reaction>
</comment>
<reference evidence="10" key="1">
    <citation type="submission" date="2016-03" db="EMBL/GenBank/DDBJ databases">
        <authorList>
            <person name="Ploux O."/>
        </authorList>
    </citation>
    <scope>NUCLEOTIDE SEQUENCE</scope>
    <source>
        <strain evidence="10">UC10</strain>
    </source>
</reference>
<evidence type="ECO:0000256" key="5">
    <source>
        <dbReference type="ARBA" id="ARBA00022679"/>
    </source>
</evidence>
<dbReference type="GO" id="GO:0004124">
    <property type="term" value="F:cysteine synthase activity"/>
    <property type="evidence" value="ECO:0007669"/>
    <property type="project" value="UniProtKB-EC"/>
</dbReference>
<dbReference type="EMBL" id="FLQS01000004">
    <property type="protein sequence ID" value="SBS71697.1"/>
    <property type="molecule type" value="Genomic_DNA"/>
</dbReference>
<evidence type="ECO:0000256" key="3">
    <source>
        <dbReference type="ARBA" id="ARBA00012681"/>
    </source>
</evidence>
<evidence type="ECO:0000256" key="6">
    <source>
        <dbReference type="ARBA" id="ARBA00022898"/>
    </source>
</evidence>
<dbReference type="CDD" id="cd01561">
    <property type="entry name" value="CBS_like"/>
    <property type="match status" value="1"/>
</dbReference>
<evidence type="ECO:0000256" key="8">
    <source>
        <dbReference type="ARBA" id="ARBA00047931"/>
    </source>
</evidence>
<dbReference type="PANTHER" id="PTHR10314">
    <property type="entry name" value="CYSTATHIONINE BETA-SYNTHASE"/>
    <property type="match status" value="1"/>
</dbReference>
<evidence type="ECO:0000256" key="2">
    <source>
        <dbReference type="ARBA" id="ARBA00007103"/>
    </source>
</evidence>
<dbReference type="Gene3D" id="3.40.50.1100">
    <property type="match status" value="2"/>
</dbReference>
<keyword evidence="6" id="KW-0663">Pyridoxal phosphate</keyword>
<evidence type="ECO:0000256" key="7">
    <source>
        <dbReference type="ARBA" id="ARBA00023192"/>
    </source>
</evidence>
<dbReference type="InterPro" id="IPR036052">
    <property type="entry name" value="TrpB-like_PALP_sf"/>
</dbReference>
<evidence type="ECO:0000259" key="9">
    <source>
        <dbReference type="Pfam" id="PF00291"/>
    </source>
</evidence>
<evidence type="ECO:0000256" key="1">
    <source>
        <dbReference type="ARBA" id="ARBA00001933"/>
    </source>
</evidence>
<gene>
    <name evidence="10" type="ORF">MHPYR_120012</name>
</gene>
<dbReference type="InterPro" id="IPR001926">
    <property type="entry name" value="TrpB-like_PALP"/>
</dbReference>
<dbReference type="SUPFAM" id="SSF53686">
    <property type="entry name" value="Tryptophan synthase beta subunit-like PLP-dependent enzymes"/>
    <property type="match status" value="1"/>
</dbReference>
<evidence type="ECO:0000256" key="4">
    <source>
        <dbReference type="ARBA" id="ARBA00022605"/>
    </source>
</evidence>
<evidence type="ECO:0000313" key="10">
    <source>
        <dbReference type="EMBL" id="SBS71697.1"/>
    </source>
</evidence>
<protein>
    <recommendedName>
        <fullName evidence="3">cysteine synthase</fullName>
        <ecNumber evidence="3">2.5.1.47</ecNumber>
    </recommendedName>
</protein>
<sequence>MRDNVATGQKRIFDDVTQTVGNTPLVRLNNYLAAADTELLLKLEYYNPTASVKDRLSVGAINFAEKSGQLRPGGTIVAASSGNLGIGLAAAGAARGYRVVIVIYEDTSYERKVVIQNLGAELVLTPKEDGVRGSVEEAERIANNTPGAFFVHQFIIPINREIHRQTTGPEIWRDTAGDVDAVVIGVGSGGTISGVGSFLKEQNPGIKIFAVEPDNSAVLNGEEFNPHKIYGLGPNFKSPNFADEVVDEILRVTEHDAAATARELASRAGIPAGLSGGAAVAAARQVAERRDPSIRTIVTLVPDSADRYISSFLFQDAFDENGVLREHVAV</sequence>
<organism evidence="10">
    <name type="scientific">uncultured Mycobacterium sp</name>
    <dbReference type="NCBI Taxonomy" id="171292"/>
    <lineage>
        <taxon>Bacteria</taxon>
        <taxon>Bacillati</taxon>
        <taxon>Actinomycetota</taxon>
        <taxon>Actinomycetes</taxon>
        <taxon>Mycobacteriales</taxon>
        <taxon>Mycobacteriaceae</taxon>
        <taxon>Mycobacterium</taxon>
        <taxon>environmental samples</taxon>
    </lineage>
</organism>
<dbReference type="FunFam" id="3.40.50.1100:FF:000003">
    <property type="entry name" value="Cystathionine beta-synthase"/>
    <property type="match status" value="1"/>
</dbReference>
<comment type="cofactor">
    <cofactor evidence="1">
        <name>pyridoxal 5'-phosphate</name>
        <dbReference type="ChEBI" id="CHEBI:597326"/>
    </cofactor>
</comment>
<accession>A0A1Y5NYZ0</accession>
<name>A0A1Y5NYZ0_9MYCO</name>
<feature type="domain" description="Tryptophan synthase beta chain-like PALP" evidence="9">
    <location>
        <begin position="16"/>
        <end position="303"/>
    </location>
</feature>
<keyword evidence="5 10" id="KW-0808">Transferase</keyword>
<dbReference type="FunFam" id="3.40.50.1100:FF:000006">
    <property type="entry name" value="Cysteine synthase"/>
    <property type="match status" value="1"/>
</dbReference>
<dbReference type="AlphaFoldDB" id="A0A1Y5NYZ0"/>
<keyword evidence="4" id="KW-0028">Amino-acid biosynthesis</keyword>
<keyword evidence="7" id="KW-0198">Cysteine biosynthesis</keyword>